<gene>
    <name evidence="6" type="ORF">ACBP88_12375</name>
</gene>
<evidence type="ECO:0000313" key="7">
    <source>
        <dbReference type="Proteomes" id="UP001567350"/>
    </source>
</evidence>
<dbReference type="Proteomes" id="UP001567350">
    <property type="component" value="Unassembled WGS sequence"/>
</dbReference>
<dbReference type="PRINTS" id="PR00039">
    <property type="entry name" value="HTHLYSR"/>
</dbReference>
<comment type="caution">
    <text evidence="6">The sequence shown here is derived from an EMBL/GenBank/DDBJ whole genome shotgun (WGS) entry which is preliminary data.</text>
</comment>
<dbReference type="Pfam" id="PF03466">
    <property type="entry name" value="LysR_substrate"/>
    <property type="match status" value="1"/>
</dbReference>
<dbReference type="Gene3D" id="3.40.190.290">
    <property type="match status" value="1"/>
</dbReference>
<dbReference type="SUPFAM" id="SSF46785">
    <property type="entry name" value="Winged helix' DNA-binding domain"/>
    <property type="match status" value="1"/>
</dbReference>
<evidence type="ECO:0000259" key="5">
    <source>
        <dbReference type="PROSITE" id="PS50931"/>
    </source>
</evidence>
<dbReference type="InterPro" id="IPR036388">
    <property type="entry name" value="WH-like_DNA-bd_sf"/>
</dbReference>
<dbReference type="NCBIfam" id="NF008239">
    <property type="entry name" value="PRK11013.1"/>
    <property type="match status" value="1"/>
</dbReference>
<dbReference type="InterPro" id="IPR005119">
    <property type="entry name" value="LysR_subst-bd"/>
</dbReference>
<organism evidence="6 7">
    <name type="scientific">Comamonas jiangduensis</name>
    <dbReference type="NCBI Taxonomy" id="1194168"/>
    <lineage>
        <taxon>Bacteria</taxon>
        <taxon>Pseudomonadati</taxon>
        <taxon>Pseudomonadota</taxon>
        <taxon>Betaproteobacteria</taxon>
        <taxon>Burkholderiales</taxon>
        <taxon>Comamonadaceae</taxon>
        <taxon>Comamonas</taxon>
    </lineage>
</organism>
<evidence type="ECO:0000256" key="3">
    <source>
        <dbReference type="ARBA" id="ARBA00023125"/>
    </source>
</evidence>
<dbReference type="Pfam" id="PF00126">
    <property type="entry name" value="HTH_1"/>
    <property type="match status" value="1"/>
</dbReference>
<dbReference type="PROSITE" id="PS50931">
    <property type="entry name" value="HTH_LYSR"/>
    <property type="match status" value="1"/>
</dbReference>
<evidence type="ECO:0000256" key="4">
    <source>
        <dbReference type="ARBA" id="ARBA00023163"/>
    </source>
</evidence>
<sequence length="311" mass="33892">MPTPPLSPNPERIGHRHIEVFRALMLAGSATGAAQLLFTSQPTVSRELARLEHLLGYALFERSQGRLRPNARALRLWDEVERSWAGLDRVVEHAMALGQPHHASLSVLSMPALSHALLPGALERLQRNHGEVAVSVATQDGPLLQEWMSAQRFDLGLSEVAEPPPGTRMRSLPAMDEVAVLPAQHPLAAKQVLSAQDFEGQAFISLARDDSYRMQIDAVFAQAGVQRKMLLETLSAVAVCAMVQHGLGVAIVNPLTAQACAGSSLVVRRLAFSIPFQVHMLLPLHRPAVPEVDWLVQALEETAHTVRPPQA</sequence>
<keyword evidence="7" id="KW-1185">Reference proteome</keyword>
<name>A0ABV4IEF1_9BURK</name>
<evidence type="ECO:0000256" key="2">
    <source>
        <dbReference type="ARBA" id="ARBA00023015"/>
    </source>
</evidence>
<keyword evidence="2" id="KW-0805">Transcription regulation</keyword>
<keyword evidence="4" id="KW-0804">Transcription</keyword>
<reference evidence="6 7" key="1">
    <citation type="submission" date="2024-08" db="EMBL/GenBank/DDBJ databases">
        <authorList>
            <person name="Feng Z."/>
            <person name="Ronholm J."/>
        </authorList>
    </citation>
    <scope>NUCLEOTIDE SEQUENCE [LARGE SCALE GENOMIC DNA]</scope>
    <source>
        <strain evidence="6 7">4-AB0-8</strain>
    </source>
</reference>
<evidence type="ECO:0000256" key="1">
    <source>
        <dbReference type="ARBA" id="ARBA00009437"/>
    </source>
</evidence>
<dbReference type="PANTHER" id="PTHR30427">
    <property type="entry name" value="TRANSCRIPTIONAL ACTIVATOR PROTEIN LYSR"/>
    <property type="match status" value="1"/>
</dbReference>
<dbReference type="Gene3D" id="1.10.10.10">
    <property type="entry name" value="Winged helix-like DNA-binding domain superfamily/Winged helix DNA-binding domain"/>
    <property type="match status" value="1"/>
</dbReference>
<proteinExistence type="inferred from homology"/>
<dbReference type="PANTHER" id="PTHR30427:SF1">
    <property type="entry name" value="TRANSCRIPTIONAL ACTIVATOR PROTEIN LYSR"/>
    <property type="match status" value="1"/>
</dbReference>
<dbReference type="InterPro" id="IPR000847">
    <property type="entry name" value="LysR_HTH_N"/>
</dbReference>
<dbReference type="EMBL" id="JBGJLR010000014">
    <property type="protein sequence ID" value="MEZ2740229.1"/>
    <property type="molecule type" value="Genomic_DNA"/>
</dbReference>
<feature type="domain" description="HTH lysR-type" evidence="5">
    <location>
        <begin position="16"/>
        <end position="70"/>
    </location>
</feature>
<protein>
    <submittedName>
        <fullName evidence="6">LysR family transcriptional regulator</fullName>
    </submittedName>
</protein>
<dbReference type="InterPro" id="IPR036390">
    <property type="entry name" value="WH_DNA-bd_sf"/>
</dbReference>
<keyword evidence="3" id="KW-0238">DNA-binding</keyword>
<comment type="similarity">
    <text evidence="1">Belongs to the LysR transcriptional regulatory family.</text>
</comment>
<dbReference type="SUPFAM" id="SSF53850">
    <property type="entry name" value="Periplasmic binding protein-like II"/>
    <property type="match status" value="1"/>
</dbReference>
<evidence type="ECO:0000313" key="6">
    <source>
        <dbReference type="EMBL" id="MEZ2740229.1"/>
    </source>
</evidence>
<accession>A0ABV4IEF1</accession>
<dbReference type="RefSeq" id="WP_370892963.1">
    <property type="nucleotide sequence ID" value="NZ_JBGJLR010000014.1"/>
</dbReference>